<name>A0A1I3CPT7_9SPHI</name>
<dbReference type="OrthoDB" id="772049at2"/>
<organism evidence="1 2">
    <name type="scientific">Parapedobacter indicus</name>
    <dbReference type="NCBI Taxonomy" id="1477437"/>
    <lineage>
        <taxon>Bacteria</taxon>
        <taxon>Pseudomonadati</taxon>
        <taxon>Bacteroidota</taxon>
        <taxon>Sphingobacteriia</taxon>
        <taxon>Sphingobacteriales</taxon>
        <taxon>Sphingobacteriaceae</taxon>
        <taxon>Parapedobacter</taxon>
    </lineage>
</organism>
<keyword evidence="2" id="KW-1185">Reference proteome</keyword>
<evidence type="ECO:0000313" key="2">
    <source>
        <dbReference type="Proteomes" id="UP000198670"/>
    </source>
</evidence>
<dbReference type="RefSeq" id="WP_090622611.1">
    <property type="nucleotide sequence ID" value="NZ_FOQO01000001.1"/>
</dbReference>
<gene>
    <name evidence="1" type="ORF">SAMN05444682_101134</name>
</gene>
<accession>A0A1I3CPT7</accession>
<reference evidence="1 2" key="1">
    <citation type="submission" date="2016-10" db="EMBL/GenBank/DDBJ databases">
        <authorList>
            <person name="de Groot N.N."/>
        </authorList>
    </citation>
    <scope>NUCLEOTIDE SEQUENCE [LARGE SCALE GENOMIC DNA]</scope>
    <source>
        <strain evidence="1 2">RK1</strain>
    </source>
</reference>
<dbReference type="EMBL" id="FOQO01000001">
    <property type="protein sequence ID" value="SFH76545.1"/>
    <property type="molecule type" value="Genomic_DNA"/>
</dbReference>
<protein>
    <submittedName>
        <fullName evidence="1">Uncharacterized protein</fullName>
    </submittedName>
</protein>
<dbReference type="AlphaFoldDB" id="A0A1I3CPT7"/>
<dbReference type="Proteomes" id="UP000198670">
    <property type="component" value="Unassembled WGS sequence"/>
</dbReference>
<proteinExistence type="predicted"/>
<sequence>MAAQNKLTQEILDELLATDEKSALDEGYIDAKTGEELSDFQNYLLDGPIMDADQYSQFKENRKHLST</sequence>
<dbReference type="STRING" id="1477437.SAMN05444682_101134"/>
<evidence type="ECO:0000313" key="1">
    <source>
        <dbReference type="EMBL" id="SFH76545.1"/>
    </source>
</evidence>